<dbReference type="Proteomes" id="UP000316196">
    <property type="component" value="Unassembled WGS sequence"/>
</dbReference>
<dbReference type="AlphaFoldDB" id="A0A542ZCI2"/>
<feature type="region of interest" description="Disordered" evidence="1">
    <location>
        <begin position="1"/>
        <end position="51"/>
    </location>
</feature>
<organism evidence="2 3">
    <name type="scientific">Propioniferax innocua</name>
    <dbReference type="NCBI Taxonomy" id="1753"/>
    <lineage>
        <taxon>Bacteria</taxon>
        <taxon>Bacillati</taxon>
        <taxon>Actinomycetota</taxon>
        <taxon>Actinomycetes</taxon>
        <taxon>Propionibacteriales</taxon>
        <taxon>Propionibacteriaceae</taxon>
        <taxon>Propioniferax</taxon>
    </lineage>
</organism>
<proteinExistence type="predicted"/>
<comment type="caution">
    <text evidence="2">The sequence shown here is derived from an EMBL/GenBank/DDBJ whole genome shotgun (WGS) entry which is preliminary data.</text>
</comment>
<accession>A0A542ZCI2</accession>
<name>A0A542ZCI2_9ACTN</name>
<feature type="region of interest" description="Disordered" evidence="1">
    <location>
        <begin position="317"/>
        <end position="338"/>
    </location>
</feature>
<feature type="region of interest" description="Disordered" evidence="1">
    <location>
        <begin position="162"/>
        <end position="197"/>
    </location>
</feature>
<evidence type="ECO:0000313" key="3">
    <source>
        <dbReference type="Proteomes" id="UP000316196"/>
    </source>
</evidence>
<feature type="compositionally biased region" description="Basic and acidic residues" evidence="1">
    <location>
        <begin position="181"/>
        <end position="195"/>
    </location>
</feature>
<dbReference type="EMBL" id="VFOR01000002">
    <property type="protein sequence ID" value="TQL57960.1"/>
    <property type="molecule type" value="Genomic_DNA"/>
</dbReference>
<evidence type="ECO:0000313" key="2">
    <source>
        <dbReference type="EMBL" id="TQL57960.1"/>
    </source>
</evidence>
<dbReference type="InterPro" id="IPR036894">
    <property type="entry name" value="YbaB-like_sf"/>
</dbReference>
<reference evidence="2 3" key="1">
    <citation type="submission" date="2019-06" db="EMBL/GenBank/DDBJ databases">
        <title>Sequencing the genomes of 1000 actinobacteria strains.</title>
        <authorList>
            <person name="Klenk H.-P."/>
        </authorList>
    </citation>
    <scope>NUCLEOTIDE SEQUENCE [LARGE SCALE GENOMIC DNA]</scope>
    <source>
        <strain evidence="2 3">DSM 8251</strain>
    </source>
</reference>
<dbReference type="Gene3D" id="3.30.1310.10">
    <property type="entry name" value="Nucleoid-associated protein YbaB-like domain"/>
    <property type="match status" value="1"/>
</dbReference>
<sequence>MRHPWSKDGFTAYGQESPAPRSGEHQWTKEGTDTVTDNAEGSSQKERAPDGNVYIGRMSQFGLDPIKFLNDFNVYVAQMEDQARELAEIQQATAKEVSNKHVKIRVQAGRVLGLEFTDAAAGASPVQVRTSLMDAYHRAAARSNDQLANSLSTIGLDGVASGVRESASPDVREAGQGLDPEEPHQRPTGHTEPEKLPWASVEELWADAGLDDEDLTDIAAELRELGYDDSRRSATGDWQTDLEQALAQVEQHSDDLRHRIAEITGSAEGKTMTVTVNGAGSLTDVVLRKPSAQRSAQELSADFLKLYGEACTAASEQLSEAMPDSDWPDIPGVSRFDM</sequence>
<feature type="compositionally biased region" description="Polar residues" evidence="1">
    <location>
        <begin position="33"/>
        <end position="42"/>
    </location>
</feature>
<gene>
    <name evidence="2" type="ORF">FB460_1808</name>
</gene>
<protein>
    <recommendedName>
        <fullName evidence="4">YbaB/EbfC DNA-binding family protein</fullName>
    </recommendedName>
</protein>
<evidence type="ECO:0008006" key="4">
    <source>
        <dbReference type="Google" id="ProtNLM"/>
    </source>
</evidence>
<feature type="compositionally biased region" description="Basic and acidic residues" evidence="1">
    <location>
        <begin position="22"/>
        <end position="32"/>
    </location>
</feature>
<evidence type="ECO:0000256" key="1">
    <source>
        <dbReference type="SAM" id="MobiDB-lite"/>
    </source>
</evidence>
<keyword evidence="3" id="KW-1185">Reference proteome</keyword>